<gene>
    <name evidence="3" type="primary">mshA_7</name>
    <name evidence="3" type="ORF">SIID45300_02539</name>
</gene>
<feature type="domain" description="Glycosyltransferase subfamily 4-like N-terminal" evidence="2">
    <location>
        <begin position="46"/>
        <end position="192"/>
    </location>
</feature>
<dbReference type="Gene3D" id="3.40.50.2000">
    <property type="entry name" value="Glycogen Phosphorylase B"/>
    <property type="match status" value="2"/>
</dbReference>
<keyword evidence="3" id="KW-0328">Glycosyltransferase</keyword>
<organism evidence="3 4">
    <name type="scientific">Candidatus Magnetaquiglobus chichijimensis</name>
    <dbReference type="NCBI Taxonomy" id="3141448"/>
    <lineage>
        <taxon>Bacteria</taxon>
        <taxon>Pseudomonadati</taxon>
        <taxon>Pseudomonadota</taxon>
        <taxon>Magnetococcia</taxon>
        <taxon>Magnetococcales</taxon>
        <taxon>Candidatus Magnetaquicoccaceae</taxon>
        <taxon>Candidatus Magnetaquiglobus</taxon>
    </lineage>
</organism>
<dbReference type="EMBL" id="BAAFGK010000004">
    <property type="protein sequence ID" value="GAB0058195.1"/>
    <property type="molecule type" value="Genomic_DNA"/>
</dbReference>
<dbReference type="CDD" id="cd03801">
    <property type="entry name" value="GT4_PimA-like"/>
    <property type="match status" value="1"/>
</dbReference>
<dbReference type="RefSeq" id="WP_420905873.1">
    <property type="nucleotide sequence ID" value="NZ_BAAFGK010000004.1"/>
</dbReference>
<reference evidence="3 4" key="2">
    <citation type="submission" date="2024-09" db="EMBL/GenBank/DDBJ databases">
        <title>Draft genome sequence of Candidatus Magnetaquicoccaceae bacterium FCR-1.</title>
        <authorList>
            <person name="Shimoshige H."/>
            <person name="Shimamura S."/>
            <person name="Taoka A."/>
            <person name="Kobayashi H."/>
            <person name="Maekawa T."/>
        </authorList>
    </citation>
    <scope>NUCLEOTIDE SEQUENCE [LARGE SCALE GENOMIC DNA]</scope>
    <source>
        <strain evidence="3 4">FCR-1</strain>
    </source>
</reference>
<dbReference type="Proteomes" id="UP001628193">
    <property type="component" value="Unassembled WGS sequence"/>
</dbReference>
<dbReference type="PANTHER" id="PTHR45947:SF3">
    <property type="entry name" value="SULFOQUINOVOSYL TRANSFERASE SQD2"/>
    <property type="match status" value="1"/>
</dbReference>
<evidence type="ECO:0000259" key="1">
    <source>
        <dbReference type="Pfam" id="PF00534"/>
    </source>
</evidence>
<dbReference type="Pfam" id="PF13439">
    <property type="entry name" value="Glyco_transf_4"/>
    <property type="match status" value="1"/>
</dbReference>
<dbReference type="InterPro" id="IPR050194">
    <property type="entry name" value="Glycosyltransferase_grp1"/>
</dbReference>
<reference evidence="3 4" key="1">
    <citation type="submission" date="2024-05" db="EMBL/GenBank/DDBJ databases">
        <authorList>
            <consortium name="Candidatus Magnetaquicoccaceae bacterium FCR-1 genome sequencing consortium"/>
            <person name="Shimoshige H."/>
            <person name="Shimamura S."/>
            <person name="Taoka A."/>
            <person name="Kobayashi H."/>
            <person name="Maekawa T."/>
        </authorList>
    </citation>
    <scope>NUCLEOTIDE SEQUENCE [LARGE SCALE GENOMIC DNA]</scope>
    <source>
        <strain evidence="3 4">FCR-1</strain>
    </source>
</reference>
<dbReference type="PANTHER" id="PTHR45947">
    <property type="entry name" value="SULFOQUINOVOSYL TRANSFERASE SQD2"/>
    <property type="match status" value="1"/>
</dbReference>
<dbReference type="InterPro" id="IPR001296">
    <property type="entry name" value="Glyco_trans_1"/>
</dbReference>
<evidence type="ECO:0000259" key="2">
    <source>
        <dbReference type="Pfam" id="PF13439"/>
    </source>
</evidence>
<feature type="domain" description="Glycosyl transferase family 1" evidence="1">
    <location>
        <begin position="203"/>
        <end position="353"/>
    </location>
</feature>
<accession>A0ABQ0CBG2</accession>
<proteinExistence type="predicted"/>
<name>A0ABQ0CBG2_9PROT</name>
<dbReference type="InterPro" id="IPR028098">
    <property type="entry name" value="Glyco_trans_4-like_N"/>
</dbReference>
<evidence type="ECO:0000313" key="4">
    <source>
        <dbReference type="Proteomes" id="UP001628193"/>
    </source>
</evidence>
<protein>
    <submittedName>
        <fullName evidence="3">D-inositol-3-phosphate glycosyltransferase</fullName>
        <ecNumber evidence="3">2.4.1.250</ecNumber>
    </submittedName>
</protein>
<dbReference type="EC" id="2.4.1.250" evidence="3"/>
<keyword evidence="3" id="KW-0808">Transferase</keyword>
<sequence length="381" mass="42038">MTSLRDVRLTLFFTAGMSLFEWDRLGMFEREVALYRALRPHLGGMSFVTHGDRRDLGYRERLPGIDVQCNRLNLPWPWYWRWLVGVPAAWKRGVVVFKSNQIPGADTGLALARRFGKPFIARCGYLHSGAMRLRHGEGSPEAVRAIEREGRVFRAADRVVVTTPLMAAQVTGQHGVPAERVRVIPNYVDTDRFAPQPGPRGAEDGAKVLFLGRLDAQKDPFLLLDAMHGVDATLWMVGDGPLREAVASEVAARGLRAELLGIRPHADLPELMNRSDLFVLPSPREGHPKALLEAMACGMAVVGRNDAPGVREAICHEETGLLCDPTPEGLRAAIVRLLADGDLRARLGRNARAHALETLSLRRVVEMELALLSEILAIPVA</sequence>
<comment type="caution">
    <text evidence="3">The sequence shown here is derived from an EMBL/GenBank/DDBJ whole genome shotgun (WGS) entry which is preliminary data.</text>
</comment>
<dbReference type="Pfam" id="PF00534">
    <property type="entry name" value="Glycos_transf_1"/>
    <property type="match status" value="1"/>
</dbReference>
<keyword evidence="4" id="KW-1185">Reference proteome</keyword>
<dbReference type="GO" id="GO:0102710">
    <property type="term" value="F:D-inositol-3-phosphate glycosyltransferase activity"/>
    <property type="evidence" value="ECO:0007669"/>
    <property type="project" value="UniProtKB-EC"/>
</dbReference>
<evidence type="ECO:0000313" key="3">
    <source>
        <dbReference type="EMBL" id="GAB0058195.1"/>
    </source>
</evidence>
<dbReference type="SUPFAM" id="SSF53756">
    <property type="entry name" value="UDP-Glycosyltransferase/glycogen phosphorylase"/>
    <property type="match status" value="1"/>
</dbReference>